<gene>
    <name evidence="2" type="ORF">CH380_21350</name>
</gene>
<accession>A0A2M9YI30</accession>
<proteinExistence type="predicted"/>
<evidence type="ECO:0000313" key="2">
    <source>
        <dbReference type="EMBL" id="PJZ51203.1"/>
    </source>
</evidence>
<feature type="transmembrane region" description="Helical" evidence="1">
    <location>
        <begin position="12"/>
        <end position="32"/>
    </location>
</feature>
<dbReference type="Proteomes" id="UP000232188">
    <property type="component" value="Unassembled WGS sequence"/>
</dbReference>
<protein>
    <submittedName>
        <fullName evidence="2">Uncharacterized protein</fullName>
    </submittedName>
</protein>
<sequence length="118" mass="12282">MHWDEKAARKWACYMSAGQLAIMIAVGAVYGVPGYGIPGYVYGTGGVTEGSIGAFPILQGIPLSRVIFYISIVGTINSASKGDWESVGADLAGYATKAPVGMAVNYVKGTVRTCEGNL</sequence>
<dbReference type="EMBL" id="NPDV01000041">
    <property type="protein sequence ID" value="PJZ51203.1"/>
    <property type="molecule type" value="Genomic_DNA"/>
</dbReference>
<organism evidence="2 3">
    <name type="scientific">Leptospira adleri</name>
    <dbReference type="NCBI Taxonomy" id="2023186"/>
    <lineage>
        <taxon>Bacteria</taxon>
        <taxon>Pseudomonadati</taxon>
        <taxon>Spirochaetota</taxon>
        <taxon>Spirochaetia</taxon>
        <taxon>Leptospirales</taxon>
        <taxon>Leptospiraceae</taxon>
        <taxon>Leptospira</taxon>
    </lineage>
</organism>
<reference evidence="2 3" key="1">
    <citation type="submission" date="2017-07" db="EMBL/GenBank/DDBJ databases">
        <title>Leptospira spp. isolated from tropical soils.</title>
        <authorList>
            <person name="Thibeaux R."/>
            <person name="Iraola G."/>
            <person name="Ferres I."/>
            <person name="Bierque E."/>
            <person name="Girault D."/>
            <person name="Soupe-Gilbert M.-E."/>
            <person name="Picardeau M."/>
            <person name="Goarant C."/>
        </authorList>
    </citation>
    <scope>NUCLEOTIDE SEQUENCE [LARGE SCALE GENOMIC DNA]</scope>
    <source>
        <strain evidence="2 3">FH2-B-C1</strain>
    </source>
</reference>
<evidence type="ECO:0000313" key="3">
    <source>
        <dbReference type="Proteomes" id="UP000232188"/>
    </source>
</evidence>
<evidence type="ECO:0000256" key="1">
    <source>
        <dbReference type="SAM" id="Phobius"/>
    </source>
</evidence>
<dbReference type="AlphaFoldDB" id="A0A2M9YI30"/>
<feature type="transmembrane region" description="Helical" evidence="1">
    <location>
        <begin position="52"/>
        <end position="72"/>
    </location>
</feature>
<name>A0A2M9YI30_9LEPT</name>
<keyword evidence="1" id="KW-0472">Membrane</keyword>
<dbReference type="RefSeq" id="WP_100787785.1">
    <property type="nucleotide sequence ID" value="NZ_NPDV01000041.1"/>
</dbReference>
<keyword evidence="1" id="KW-0812">Transmembrane</keyword>
<comment type="caution">
    <text evidence="2">The sequence shown here is derived from an EMBL/GenBank/DDBJ whole genome shotgun (WGS) entry which is preliminary data.</text>
</comment>
<keyword evidence="1" id="KW-1133">Transmembrane helix</keyword>